<evidence type="ECO:0000313" key="2">
    <source>
        <dbReference type="EMBL" id="VAX28149.1"/>
    </source>
</evidence>
<sequence length="151" mass="17086">MFIGVNTNIRYRDETFHIQTEDGGLDQHTLTTILFKNGAILSSKKTSYIDIEKSPTYNDTIKTMMQEQHKQMARDLVRGKFENSVNAQKKDSLPETKKVPEENNTSTKTVVAVEEVKEEVAVAGVQQKSVHGDVLDGLIVDYLEKKDAKRE</sequence>
<feature type="region of interest" description="Disordered" evidence="1">
    <location>
        <begin position="81"/>
        <end position="109"/>
    </location>
</feature>
<organism evidence="2">
    <name type="scientific">hydrothermal vent metagenome</name>
    <dbReference type="NCBI Taxonomy" id="652676"/>
    <lineage>
        <taxon>unclassified sequences</taxon>
        <taxon>metagenomes</taxon>
        <taxon>ecological metagenomes</taxon>
    </lineage>
</organism>
<protein>
    <submittedName>
        <fullName evidence="2">Uncharacterized protein</fullName>
    </submittedName>
</protein>
<proteinExistence type="predicted"/>
<dbReference type="AlphaFoldDB" id="A0A3B1CD46"/>
<feature type="compositionally biased region" description="Basic and acidic residues" evidence="1">
    <location>
        <begin position="88"/>
        <end position="101"/>
    </location>
</feature>
<dbReference type="EMBL" id="UOGF01000035">
    <property type="protein sequence ID" value="VAX28149.1"/>
    <property type="molecule type" value="Genomic_DNA"/>
</dbReference>
<gene>
    <name evidence="2" type="ORF">MNBD_NITROSPIRAE01-2333</name>
</gene>
<evidence type="ECO:0000256" key="1">
    <source>
        <dbReference type="SAM" id="MobiDB-lite"/>
    </source>
</evidence>
<reference evidence="2" key="1">
    <citation type="submission" date="2018-06" db="EMBL/GenBank/DDBJ databases">
        <authorList>
            <person name="Zhirakovskaya E."/>
        </authorList>
    </citation>
    <scope>NUCLEOTIDE SEQUENCE</scope>
</reference>
<accession>A0A3B1CD46</accession>
<name>A0A3B1CD46_9ZZZZ</name>